<dbReference type="Gene3D" id="3.30.300.30">
    <property type="match status" value="1"/>
</dbReference>
<dbReference type="PANTHER" id="PTHR45527:SF1">
    <property type="entry name" value="FATTY ACID SYNTHASE"/>
    <property type="match status" value="1"/>
</dbReference>
<dbReference type="InterPro" id="IPR000873">
    <property type="entry name" value="AMP-dep_synth/lig_dom"/>
</dbReference>
<dbReference type="Pfam" id="PF00501">
    <property type="entry name" value="AMP-binding"/>
    <property type="match status" value="1"/>
</dbReference>
<keyword evidence="3" id="KW-1185">Reference proteome</keyword>
<dbReference type="EMBL" id="BNJG01000004">
    <property type="protein sequence ID" value="GHO60121.1"/>
    <property type="molecule type" value="Genomic_DNA"/>
</dbReference>
<dbReference type="NCBIfam" id="TIGR01733">
    <property type="entry name" value="AA-adenyl-dom"/>
    <property type="match status" value="1"/>
</dbReference>
<protein>
    <recommendedName>
        <fullName evidence="1">AMP-dependent synthetase/ligase domain-containing protein</fullName>
    </recommendedName>
</protein>
<dbReference type="InterPro" id="IPR010071">
    <property type="entry name" value="AA_adenyl_dom"/>
</dbReference>
<dbReference type="PANTHER" id="PTHR45527">
    <property type="entry name" value="NONRIBOSOMAL PEPTIDE SYNTHETASE"/>
    <property type="match status" value="1"/>
</dbReference>
<accession>A0ABQ3V599</accession>
<name>A0ABQ3V599_9CHLR</name>
<sequence length="383" mass="42521">MLLEASDIEVVLTRQSLLSSLPPTQARILCLDQPETDVRSMPQENPVTAITSQNLAYIMYTSGSTGVPKGVAVAHQNIVRLVKETSYIQFADEIFLQFAPVSFDASTLEIWGSLLNGARLVIFPAHLPSLLELSTVLQRYQVSTLWLTAGLFHQMVDEQITGLRSVRQLLAGGDVLSVPHVQRVLAELPECALINGYGPTEGTTFTCCHPIQYQDIASESIPIGRPISNTQVYLLDQWHQPVPAGIAGELYIGGDGLARGYLHQAALTAERFVPHPWSEQPGARLYKTGDLARFKEDGTIEFLGRKDTQIKIRGFRVELGEIESVLAEFPLIQQCAVMIRTDLQGDKRLVAYIVWKSGASALSRMYVTLYRPVYPIIWFPRSL</sequence>
<evidence type="ECO:0000313" key="2">
    <source>
        <dbReference type="EMBL" id="GHO60121.1"/>
    </source>
</evidence>
<organism evidence="2 3">
    <name type="scientific">Ktedonobacter robiniae</name>
    <dbReference type="NCBI Taxonomy" id="2778365"/>
    <lineage>
        <taxon>Bacteria</taxon>
        <taxon>Bacillati</taxon>
        <taxon>Chloroflexota</taxon>
        <taxon>Ktedonobacteria</taxon>
        <taxon>Ktedonobacterales</taxon>
        <taxon>Ktedonobacteraceae</taxon>
        <taxon>Ktedonobacter</taxon>
    </lineage>
</organism>
<dbReference type="Proteomes" id="UP000654345">
    <property type="component" value="Unassembled WGS sequence"/>
</dbReference>
<dbReference type="Gene3D" id="3.40.50.980">
    <property type="match status" value="2"/>
</dbReference>
<gene>
    <name evidence="2" type="ORF">KSB_85960</name>
</gene>
<reference evidence="2 3" key="1">
    <citation type="journal article" date="2021" name="Int. J. Syst. Evol. Microbiol.">
        <title>Reticulibacter mediterranei gen. nov., sp. nov., within the new family Reticulibacteraceae fam. nov., and Ktedonospora formicarum gen. nov., sp. nov., Ktedonobacter robiniae sp. nov., Dictyobacter formicarum sp. nov. and Dictyobacter arantiisoli sp. nov., belonging to the class Ktedonobacteria.</title>
        <authorList>
            <person name="Yabe S."/>
            <person name="Zheng Y."/>
            <person name="Wang C.M."/>
            <person name="Sakai Y."/>
            <person name="Abe K."/>
            <person name="Yokota A."/>
            <person name="Donadio S."/>
            <person name="Cavaletti L."/>
            <person name="Monciardini P."/>
        </authorList>
    </citation>
    <scope>NUCLEOTIDE SEQUENCE [LARGE SCALE GENOMIC DNA]</scope>
    <source>
        <strain evidence="2 3">SOSP1-30</strain>
    </source>
</reference>
<dbReference type="SUPFAM" id="SSF56801">
    <property type="entry name" value="Acetyl-CoA synthetase-like"/>
    <property type="match status" value="1"/>
</dbReference>
<dbReference type="InterPro" id="IPR045851">
    <property type="entry name" value="AMP-bd_C_sf"/>
</dbReference>
<dbReference type="InterPro" id="IPR020845">
    <property type="entry name" value="AMP-binding_CS"/>
</dbReference>
<dbReference type="PROSITE" id="PS00455">
    <property type="entry name" value="AMP_BINDING"/>
    <property type="match status" value="1"/>
</dbReference>
<proteinExistence type="predicted"/>
<feature type="domain" description="AMP-dependent synthetase/ligase" evidence="1">
    <location>
        <begin position="2"/>
        <end position="262"/>
    </location>
</feature>
<comment type="caution">
    <text evidence="2">The sequence shown here is derived from an EMBL/GenBank/DDBJ whole genome shotgun (WGS) entry which is preliminary data.</text>
</comment>
<dbReference type="Gene3D" id="2.30.38.10">
    <property type="entry name" value="Luciferase, Domain 3"/>
    <property type="match status" value="1"/>
</dbReference>
<evidence type="ECO:0000313" key="3">
    <source>
        <dbReference type="Proteomes" id="UP000654345"/>
    </source>
</evidence>
<evidence type="ECO:0000259" key="1">
    <source>
        <dbReference type="Pfam" id="PF00501"/>
    </source>
</evidence>